<dbReference type="SUPFAM" id="SSF64356">
    <property type="entry name" value="SNARE-like"/>
    <property type="match status" value="1"/>
</dbReference>
<evidence type="ECO:0000259" key="5">
    <source>
        <dbReference type="Pfam" id="PF19036"/>
    </source>
</evidence>
<dbReference type="InterPro" id="IPR043971">
    <property type="entry name" value="FUZ/MON1/HPS1_longin_2"/>
</dbReference>
<dbReference type="PRINTS" id="PR01546">
    <property type="entry name" value="YEAST73DUF"/>
</dbReference>
<protein>
    <recommendedName>
        <fullName evidence="2 3">Vacuolar fusion protein MON1</fullName>
    </recommendedName>
</protein>
<evidence type="ECO:0000259" key="7">
    <source>
        <dbReference type="Pfam" id="PF19038"/>
    </source>
</evidence>
<organism evidence="8 9">
    <name type="scientific">Umbelopsis vinacea</name>
    <dbReference type="NCBI Taxonomy" id="44442"/>
    <lineage>
        <taxon>Eukaryota</taxon>
        <taxon>Fungi</taxon>
        <taxon>Fungi incertae sedis</taxon>
        <taxon>Mucoromycota</taxon>
        <taxon>Mucoromycotina</taxon>
        <taxon>Umbelopsidomycetes</taxon>
        <taxon>Umbelopsidales</taxon>
        <taxon>Umbelopsidaceae</taxon>
        <taxon>Umbelopsis</taxon>
    </lineage>
</organism>
<feature type="compositionally biased region" description="Polar residues" evidence="4">
    <location>
        <begin position="60"/>
        <end position="71"/>
    </location>
</feature>
<name>A0A8H7QBA1_9FUNG</name>
<dbReference type="AlphaFoldDB" id="A0A8H7QBA1"/>
<comment type="caution">
    <text evidence="8">The sequence shown here is derived from an EMBL/GenBank/DDBJ whole genome shotgun (WGS) entry which is preliminary data.</text>
</comment>
<proteinExistence type="inferred from homology"/>
<dbReference type="GO" id="GO:0032585">
    <property type="term" value="C:multivesicular body membrane"/>
    <property type="evidence" value="ECO:0007669"/>
    <property type="project" value="UniProtKB-SubCell"/>
</dbReference>
<comment type="subcellular location">
    <subcellularLocation>
        <location evidence="3">Endosome</location>
        <location evidence="3">Multivesicular body membrane</location>
        <topology evidence="3">Peripheral membrane protein</topology>
    </subcellularLocation>
    <subcellularLocation>
        <location evidence="1 3">Prevacuolar compartment membrane</location>
        <topology evidence="1 3">Peripheral membrane protein</topology>
    </subcellularLocation>
    <subcellularLocation>
        <location evidence="3">Vacuole membrane</location>
        <topology evidence="3">Peripheral membrane protein</topology>
    </subcellularLocation>
</comment>
<feature type="compositionally biased region" description="Polar residues" evidence="4">
    <location>
        <begin position="1"/>
        <end position="19"/>
    </location>
</feature>
<feature type="non-terminal residue" evidence="8">
    <location>
        <position position="482"/>
    </location>
</feature>
<evidence type="ECO:0000256" key="3">
    <source>
        <dbReference type="RuleBase" id="RU367048"/>
    </source>
</evidence>
<reference evidence="8" key="1">
    <citation type="submission" date="2020-12" db="EMBL/GenBank/DDBJ databases">
        <title>Metabolic potential, ecology and presence of endohyphal bacteria is reflected in genomic diversity of Mucoromycotina.</title>
        <authorList>
            <person name="Muszewska A."/>
            <person name="Okrasinska A."/>
            <person name="Steczkiewicz K."/>
            <person name="Drgas O."/>
            <person name="Orlowska M."/>
            <person name="Perlinska-Lenart U."/>
            <person name="Aleksandrzak-Piekarczyk T."/>
            <person name="Szatraj K."/>
            <person name="Zielenkiewicz U."/>
            <person name="Pilsyk S."/>
            <person name="Malc E."/>
            <person name="Mieczkowski P."/>
            <person name="Kruszewska J.S."/>
            <person name="Biernat P."/>
            <person name="Pawlowska J."/>
        </authorList>
    </citation>
    <scope>NUCLEOTIDE SEQUENCE</scope>
    <source>
        <strain evidence="8">WA0000051536</strain>
    </source>
</reference>
<evidence type="ECO:0000256" key="1">
    <source>
        <dbReference type="ARBA" id="ARBA00004380"/>
    </source>
</evidence>
<dbReference type="GO" id="GO:0016192">
    <property type="term" value="P:vesicle-mediated transport"/>
    <property type="evidence" value="ECO:0007669"/>
    <property type="project" value="InterPro"/>
</dbReference>
<evidence type="ECO:0000256" key="2">
    <source>
        <dbReference type="ARBA" id="ARBA00018132"/>
    </source>
</evidence>
<comment type="similarity">
    <text evidence="3">Belongs to the MON1/SAND family.</text>
</comment>
<dbReference type="GO" id="GO:0006914">
    <property type="term" value="P:autophagy"/>
    <property type="evidence" value="ECO:0007669"/>
    <property type="project" value="UniProtKB-UniRule"/>
</dbReference>
<dbReference type="EMBL" id="JAEPRA010000001">
    <property type="protein sequence ID" value="KAG2189348.1"/>
    <property type="molecule type" value="Genomic_DNA"/>
</dbReference>
<keyword evidence="3" id="KW-0967">Endosome</keyword>
<dbReference type="PANTHER" id="PTHR13027:SF7">
    <property type="entry name" value="VACUOLAR FUSION PROTEIN MON1 HOMOLOG"/>
    <property type="match status" value="1"/>
</dbReference>
<feature type="region of interest" description="Disordered" evidence="4">
    <location>
        <begin position="1"/>
        <end position="79"/>
    </location>
</feature>
<dbReference type="Pfam" id="PF19037">
    <property type="entry name" value="Fuz_longin_2"/>
    <property type="match status" value="1"/>
</dbReference>
<dbReference type="InterPro" id="IPR043970">
    <property type="entry name" value="FUZ/MON1/HPS1_longin_3"/>
</dbReference>
<dbReference type="InterPro" id="IPR043972">
    <property type="entry name" value="FUZ/MON1/HPS1_longin_1"/>
</dbReference>
<feature type="domain" description="FUZ/MON1/HPS1 second Longin" evidence="6">
    <location>
        <begin position="246"/>
        <end position="343"/>
    </location>
</feature>
<dbReference type="Pfam" id="PF19036">
    <property type="entry name" value="Fuz_longin_1"/>
    <property type="match status" value="1"/>
</dbReference>
<keyword evidence="3" id="KW-0813">Transport</keyword>
<keyword evidence="3" id="KW-0653">Protein transport</keyword>
<dbReference type="GO" id="GO:0000329">
    <property type="term" value="C:fungal-type vacuole membrane"/>
    <property type="evidence" value="ECO:0007669"/>
    <property type="project" value="TreeGrafter"/>
</dbReference>
<keyword evidence="3" id="KW-0072">Autophagy</keyword>
<dbReference type="OrthoDB" id="272411at2759"/>
<evidence type="ECO:0000313" key="8">
    <source>
        <dbReference type="EMBL" id="KAG2189348.1"/>
    </source>
</evidence>
<comment type="function">
    <text evidence="3">Required for multiple vacuole delivery pathways including the cytoplasm to vacuole transport (Cvt), autophagy, pexophagy and endocytosis.</text>
</comment>
<keyword evidence="3" id="KW-0926">Vacuole</keyword>
<accession>A0A8H7QBA1</accession>
<dbReference type="PANTHER" id="PTHR13027">
    <property type="entry name" value="SAND PROTEIN-RELATED"/>
    <property type="match status" value="1"/>
</dbReference>
<feature type="compositionally biased region" description="Low complexity" evidence="4">
    <location>
        <begin position="20"/>
        <end position="34"/>
    </location>
</feature>
<evidence type="ECO:0000256" key="4">
    <source>
        <dbReference type="SAM" id="MobiDB-lite"/>
    </source>
</evidence>
<dbReference type="Pfam" id="PF19038">
    <property type="entry name" value="Fuz_longin_3"/>
    <property type="match status" value="1"/>
</dbReference>
<dbReference type="GO" id="GO:0006623">
    <property type="term" value="P:protein targeting to vacuole"/>
    <property type="evidence" value="ECO:0007669"/>
    <property type="project" value="UniProtKB-UniRule"/>
</dbReference>
<dbReference type="InterPro" id="IPR004353">
    <property type="entry name" value="Mon1"/>
</dbReference>
<dbReference type="Proteomes" id="UP000612746">
    <property type="component" value="Unassembled WGS sequence"/>
</dbReference>
<evidence type="ECO:0000259" key="6">
    <source>
        <dbReference type="Pfam" id="PF19037"/>
    </source>
</evidence>
<evidence type="ECO:0000313" key="9">
    <source>
        <dbReference type="Proteomes" id="UP000612746"/>
    </source>
</evidence>
<feature type="domain" description="FUZ/MON1/HPS1 first Longin" evidence="5">
    <location>
        <begin position="86"/>
        <end position="208"/>
    </location>
</feature>
<gene>
    <name evidence="8" type="ORF">INT44_004490</name>
</gene>
<keyword evidence="9" id="KW-1185">Reference proteome</keyword>
<sequence length="482" mass="54897">LHTGTQSSPTMTDQQEQELSTSYDSSSSIGSSLSENNKMYNKLKRQGSRSSVLATRRGRSQSISKDSQKQVMNEDPDTKTWSRHKKHFFILSSAGKPIWTRYGDEAGISSLMGVIQAIISFFQADDDSLRCINAGHHKFVFQLKDPLYLVAVAKTGESEAHLRDQLLYLHSQILSVLTSLQLTKIFEQRINFDLRRLLSGTEVFLDSLSTLFNNDHGFMLGALQCLRVSKTLRDQIGNALADGRPKDLLYAIIVSNGKLTTLLRPRKHSLHPSDLHLLFNMLTGSTTFRTAESWTPLCLPKLNSKGFLHAYICYIERDTAMVMISTNKDSFFELSDWKKQIVETLTSSGALMKLQQAADESYSASDIGIPALRHFIYKSKMHIQFTCPELEAPYTNPVNRRRLYRLYQRTHDRLHSKTRPLKLYYLAGEHESILGWITSSFELYVVFNATVPKSTVITSSNHLLRWIKKHEDMLFILNSPVF</sequence>
<keyword evidence="3" id="KW-0472">Membrane</keyword>
<feature type="domain" description="FUZ/MON1/HPS1 third Longin" evidence="7">
    <location>
        <begin position="372"/>
        <end position="471"/>
    </location>
</feature>
<dbReference type="InterPro" id="IPR011012">
    <property type="entry name" value="Longin-like_dom_sf"/>
</dbReference>
<dbReference type="GO" id="GO:0035658">
    <property type="term" value="C:Mon1-Ccz1 complex"/>
    <property type="evidence" value="ECO:0007669"/>
    <property type="project" value="TreeGrafter"/>
</dbReference>